<keyword evidence="1" id="KW-0540">Nuclease</keyword>
<accession>A0A131ZA81</accession>
<keyword evidence="1" id="KW-0548">Nucleotidyltransferase</keyword>
<keyword evidence="1" id="KW-0255">Endonuclease</keyword>
<name>A0A131ZA81_RHIAP</name>
<keyword evidence="1" id="KW-0378">Hydrolase</keyword>
<protein>
    <submittedName>
        <fullName evidence="1">Endonuclease-reverse transcriptase</fullName>
    </submittedName>
</protein>
<proteinExistence type="predicted"/>
<keyword evidence="1" id="KW-0808">Transferase</keyword>
<evidence type="ECO:0000313" key="1">
    <source>
        <dbReference type="EMBL" id="JAP87732.1"/>
    </source>
</evidence>
<dbReference type="GO" id="GO:0003964">
    <property type="term" value="F:RNA-directed DNA polymerase activity"/>
    <property type="evidence" value="ECO:0007669"/>
    <property type="project" value="UniProtKB-KW"/>
</dbReference>
<dbReference type="GO" id="GO:0004519">
    <property type="term" value="F:endonuclease activity"/>
    <property type="evidence" value="ECO:0007669"/>
    <property type="project" value="UniProtKB-KW"/>
</dbReference>
<keyword evidence="1" id="KW-0695">RNA-directed DNA polymerase</keyword>
<sequence>AEWVREQTTVKDIIVEIKKKKWTWSGHVACRQGNRWSLGELTRFREKANARWGGKVRWTDEIKECAGTTLQQQAQDLAD</sequence>
<dbReference type="EMBL" id="GEDV01000825">
    <property type="protein sequence ID" value="JAP87732.1"/>
    <property type="molecule type" value="Transcribed_RNA"/>
</dbReference>
<feature type="non-terminal residue" evidence="1">
    <location>
        <position position="1"/>
    </location>
</feature>
<reference evidence="1" key="1">
    <citation type="journal article" date="2016" name="Ticks Tick Borne Dis.">
        <title>De novo assembly and annotation of the salivary gland transcriptome of Rhipicephalus appendiculatus male and female ticks during blood feeding.</title>
        <authorList>
            <person name="de Castro M.H."/>
            <person name="de Klerk D."/>
            <person name="Pienaar R."/>
            <person name="Latif A.A."/>
            <person name="Rees D.J."/>
            <person name="Mans B.J."/>
        </authorList>
    </citation>
    <scope>NUCLEOTIDE SEQUENCE</scope>
    <source>
        <tissue evidence="1">Salivary glands</tissue>
    </source>
</reference>
<dbReference type="AlphaFoldDB" id="A0A131ZA81"/>
<organism evidence="1">
    <name type="scientific">Rhipicephalus appendiculatus</name>
    <name type="common">Brown ear tick</name>
    <dbReference type="NCBI Taxonomy" id="34631"/>
    <lineage>
        <taxon>Eukaryota</taxon>
        <taxon>Metazoa</taxon>
        <taxon>Ecdysozoa</taxon>
        <taxon>Arthropoda</taxon>
        <taxon>Chelicerata</taxon>
        <taxon>Arachnida</taxon>
        <taxon>Acari</taxon>
        <taxon>Parasitiformes</taxon>
        <taxon>Ixodida</taxon>
        <taxon>Ixodoidea</taxon>
        <taxon>Ixodidae</taxon>
        <taxon>Rhipicephalinae</taxon>
        <taxon>Rhipicephalus</taxon>
        <taxon>Rhipicephalus</taxon>
    </lineage>
</organism>